<dbReference type="Pfam" id="PF12729">
    <property type="entry name" value="4HB_MCP_1"/>
    <property type="match status" value="1"/>
</dbReference>
<dbReference type="PROSITE" id="PS50111">
    <property type="entry name" value="CHEMOTAXIS_TRANSDUC_2"/>
    <property type="match status" value="1"/>
</dbReference>
<keyword evidence="9" id="KW-1185">Reference proteome</keyword>
<dbReference type="SUPFAM" id="SSF58104">
    <property type="entry name" value="Methyl-accepting chemotaxis protein (MCP) signaling domain"/>
    <property type="match status" value="1"/>
</dbReference>
<gene>
    <name evidence="8" type="primary">mcp</name>
    <name evidence="8" type="ORF">OTERR_21550</name>
</gene>
<comment type="similarity">
    <text evidence="3">Belongs to the methyl-accepting chemotaxis (MCP) protein family.</text>
</comment>
<evidence type="ECO:0000256" key="3">
    <source>
        <dbReference type="ARBA" id="ARBA00029447"/>
    </source>
</evidence>
<dbReference type="InterPro" id="IPR024478">
    <property type="entry name" value="HlyB_4HB_MCP"/>
</dbReference>
<protein>
    <submittedName>
        <fullName evidence="8">Methyl-accepting chemotaxis protein</fullName>
    </submittedName>
</protein>
<dbReference type="GO" id="GO:0016020">
    <property type="term" value="C:membrane"/>
    <property type="evidence" value="ECO:0007669"/>
    <property type="project" value="UniProtKB-SubCell"/>
</dbReference>
<dbReference type="EMBL" id="CP022579">
    <property type="protein sequence ID" value="QEL65631.1"/>
    <property type="molecule type" value="Genomic_DNA"/>
</dbReference>
<sequence length="542" mass="58008">MQWFDNLSLRAKLLLNFAVSGGVLILAILFCLMQIRLVGNTSNEIITNWLPSIQVTGKISQERLRYRVRSLEYMLGTSAEERTKIESSLNKLDGDLQAVIKDYQPLVTGPEEQQIVDRIKQGVADYRKVVEESVALMKDGKDAEAQRLRQGLWVEKANQLRDATDALTKFNQEGAGKAASEGSRLIANAMVGGIIALIVGLAVAVLASLLLANRMSRRLGIAVEAARRIAAGDLQAHLPDAGQDEVGKLIAAMGDMQRSLRTTLTQTRDNADQISSAAQQLNNGATQLELSANAQSSAASAIAANIEQLTVSINHVSDSTTDSSRLASESDAQARAGRDTLLRMVDEITRVSTVVNTAATQVAALEGQSAQISHIVSVIRDIADQTNLLALNAAIEAARAGEHGRGFAVVADEVRKLSERTAQSTSEITQMVSAIQESTQQVVAGIQEGVASVDNSVTLAREAGDTVSHLQEMAQRVAQLVADVAEALREQSSASTDVARRVEEIATHAEENSATTAETASAARTLDSVAHSMQQVVGRFRL</sequence>
<evidence type="ECO:0000256" key="5">
    <source>
        <dbReference type="SAM" id="Phobius"/>
    </source>
</evidence>
<dbReference type="Pfam" id="PF00015">
    <property type="entry name" value="MCPsignal"/>
    <property type="match status" value="1"/>
</dbReference>
<dbReference type="PANTHER" id="PTHR32089:SF112">
    <property type="entry name" value="LYSOZYME-LIKE PROTEIN-RELATED"/>
    <property type="match status" value="1"/>
</dbReference>
<reference evidence="8 9" key="1">
    <citation type="submission" date="2017-07" db="EMBL/GenBank/DDBJ databases">
        <title>Complete genome sequence of Oryzomicrobium terrae TPP412.</title>
        <authorList>
            <person name="Chiu L.-W."/>
            <person name="Lo K.-J."/>
            <person name="Tsai Y.-M."/>
            <person name="Lin S.-S."/>
            <person name="Kuo C.-H."/>
            <person name="Liu C.-T."/>
        </authorList>
    </citation>
    <scope>NUCLEOTIDE SEQUENCE [LARGE SCALE GENOMIC DNA]</scope>
    <source>
        <strain evidence="8 9">TPP412</strain>
    </source>
</reference>
<feature type="transmembrane region" description="Helical" evidence="5">
    <location>
        <begin position="13"/>
        <end position="33"/>
    </location>
</feature>
<name>A0A5C1E9H5_9RHOO</name>
<evidence type="ECO:0000313" key="8">
    <source>
        <dbReference type="EMBL" id="QEL65631.1"/>
    </source>
</evidence>
<keyword evidence="2 4" id="KW-0807">Transducer</keyword>
<dbReference type="GO" id="GO:0006935">
    <property type="term" value="P:chemotaxis"/>
    <property type="evidence" value="ECO:0007669"/>
    <property type="project" value="InterPro"/>
</dbReference>
<dbReference type="SMART" id="SM00304">
    <property type="entry name" value="HAMP"/>
    <property type="match status" value="3"/>
</dbReference>
<comment type="subcellular location">
    <subcellularLocation>
        <location evidence="1">Membrane</location>
    </subcellularLocation>
</comment>
<dbReference type="InterPro" id="IPR004090">
    <property type="entry name" value="Chemotax_Me-accpt_rcpt"/>
</dbReference>
<dbReference type="KEGG" id="otr:OTERR_21550"/>
<dbReference type="PRINTS" id="PR00260">
    <property type="entry name" value="CHEMTRNSDUCR"/>
</dbReference>
<evidence type="ECO:0000256" key="1">
    <source>
        <dbReference type="ARBA" id="ARBA00004370"/>
    </source>
</evidence>
<dbReference type="RefSeq" id="WP_149425774.1">
    <property type="nucleotide sequence ID" value="NZ_CP022579.1"/>
</dbReference>
<dbReference type="PROSITE" id="PS50885">
    <property type="entry name" value="HAMP"/>
    <property type="match status" value="1"/>
</dbReference>
<feature type="transmembrane region" description="Helical" evidence="5">
    <location>
        <begin position="185"/>
        <end position="211"/>
    </location>
</feature>
<organism evidence="8 9">
    <name type="scientific">Oryzomicrobium terrae</name>
    <dbReference type="NCBI Taxonomy" id="1735038"/>
    <lineage>
        <taxon>Bacteria</taxon>
        <taxon>Pseudomonadati</taxon>
        <taxon>Pseudomonadota</taxon>
        <taxon>Betaproteobacteria</taxon>
        <taxon>Rhodocyclales</taxon>
        <taxon>Rhodocyclaceae</taxon>
        <taxon>Oryzomicrobium</taxon>
    </lineage>
</organism>
<accession>A0A5C1E9H5</accession>
<evidence type="ECO:0000313" key="9">
    <source>
        <dbReference type="Proteomes" id="UP000323671"/>
    </source>
</evidence>
<evidence type="ECO:0000259" key="6">
    <source>
        <dbReference type="PROSITE" id="PS50111"/>
    </source>
</evidence>
<dbReference type="FunFam" id="1.10.287.950:FF:000001">
    <property type="entry name" value="Methyl-accepting chemotaxis sensory transducer"/>
    <property type="match status" value="1"/>
</dbReference>
<dbReference type="InterPro" id="IPR003660">
    <property type="entry name" value="HAMP_dom"/>
</dbReference>
<dbReference type="GO" id="GO:0007165">
    <property type="term" value="P:signal transduction"/>
    <property type="evidence" value="ECO:0007669"/>
    <property type="project" value="UniProtKB-KW"/>
</dbReference>
<dbReference type="Proteomes" id="UP000323671">
    <property type="component" value="Chromosome"/>
</dbReference>
<dbReference type="CDD" id="cd11386">
    <property type="entry name" value="MCP_signal"/>
    <property type="match status" value="1"/>
</dbReference>
<feature type="domain" description="HAMP" evidence="7">
    <location>
        <begin position="213"/>
        <end position="265"/>
    </location>
</feature>
<dbReference type="AlphaFoldDB" id="A0A5C1E9H5"/>
<dbReference type="GO" id="GO:0004888">
    <property type="term" value="F:transmembrane signaling receptor activity"/>
    <property type="evidence" value="ECO:0007669"/>
    <property type="project" value="InterPro"/>
</dbReference>
<feature type="domain" description="Methyl-accepting transducer" evidence="6">
    <location>
        <begin position="270"/>
        <end position="506"/>
    </location>
</feature>
<dbReference type="PANTHER" id="PTHR32089">
    <property type="entry name" value="METHYL-ACCEPTING CHEMOTAXIS PROTEIN MCPB"/>
    <property type="match status" value="1"/>
</dbReference>
<evidence type="ECO:0000256" key="4">
    <source>
        <dbReference type="PROSITE-ProRule" id="PRU00284"/>
    </source>
</evidence>
<keyword evidence="5" id="KW-1133">Transmembrane helix</keyword>
<evidence type="ECO:0000256" key="2">
    <source>
        <dbReference type="ARBA" id="ARBA00023224"/>
    </source>
</evidence>
<dbReference type="InterPro" id="IPR004089">
    <property type="entry name" value="MCPsignal_dom"/>
</dbReference>
<dbReference type="Pfam" id="PF00672">
    <property type="entry name" value="HAMP"/>
    <property type="match status" value="1"/>
</dbReference>
<proteinExistence type="inferred from homology"/>
<evidence type="ECO:0000259" key="7">
    <source>
        <dbReference type="PROSITE" id="PS50885"/>
    </source>
</evidence>
<dbReference type="SMART" id="SM00283">
    <property type="entry name" value="MA"/>
    <property type="match status" value="1"/>
</dbReference>
<keyword evidence="5" id="KW-0472">Membrane</keyword>
<keyword evidence="5" id="KW-0812">Transmembrane</keyword>
<dbReference type="CDD" id="cd06225">
    <property type="entry name" value="HAMP"/>
    <property type="match status" value="1"/>
</dbReference>
<dbReference type="Gene3D" id="1.10.287.950">
    <property type="entry name" value="Methyl-accepting chemotaxis protein"/>
    <property type="match status" value="1"/>
</dbReference>